<name>A0A6A4PE74_LUPAL</name>
<protein>
    <submittedName>
        <fullName evidence="5">Putative unspecific monooxygenase</fullName>
    </submittedName>
</protein>
<keyword evidence="2 3" id="KW-0349">Heme</keyword>
<organism evidence="5 6">
    <name type="scientific">Lupinus albus</name>
    <name type="common">White lupine</name>
    <name type="synonym">Lupinus termis</name>
    <dbReference type="NCBI Taxonomy" id="3870"/>
    <lineage>
        <taxon>Eukaryota</taxon>
        <taxon>Viridiplantae</taxon>
        <taxon>Streptophyta</taxon>
        <taxon>Embryophyta</taxon>
        <taxon>Tracheophyta</taxon>
        <taxon>Spermatophyta</taxon>
        <taxon>Magnoliopsida</taxon>
        <taxon>eudicotyledons</taxon>
        <taxon>Gunneridae</taxon>
        <taxon>Pentapetalae</taxon>
        <taxon>rosids</taxon>
        <taxon>fabids</taxon>
        <taxon>Fabales</taxon>
        <taxon>Fabaceae</taxon>
        <taxon>Papilionoideae</taxon>
        <taxon>50 kb inversion clade</taxon>
        <taxon>genistoids sensu lato</taxon>
        <taxon>core genistoids</taxon>
        <taxon>Genisteae</taxon>
        <taxon>Lupinus</taxon>
    </lineage>
</organism>
<evidence type="ECO:0000256" key="1">
    <source>
        <dbReference type="ARBA" id="ARBA00010617"/>
    </source>
</evidence>
<dbReference type="InterPro" id="IPR036396">
    <property type="entry name" value="Cyt_P450_sf"/>
</dbReference>
<keyword evidence="6" id="KW-1185">Reference proteome</keyword>
<keyword evidence="2 3" id="KW-0479">Metal-binding</keyword>
<reference evidence="6" key="1">
    <citation type="journal article" date="2020" name="Nat. Commun.">
        <title>Genome sequence of the cluster root forming white lupin.</title>
        <authorList>
            <person name="Hufnagel B."/>
            <person name="Marques A."/>
            <person name="Soriano A."/>
            <person name="Marques L."/>
            <person name="Divol F."/>
            <person name="Doumas P."/>
            <person name="Sallet E."/>
            <person name="Mancinotti D."/>
            <person name="Carrere S."/>
            <person name="Marande W."/>
            <person name="Arribat S."/>
            <person name="Keller J."/>
            <person name="Huneau C."/>
            <person name="Blein T."/>
            <person name="Aime D."/>
            <person name="Laguerre M."/>
            <person name="Taylor J."/>
            <person name="Schubert V."/>
            <person name="Nelson M."/>
            <person name="Geu-Flores F."/>
            <person name="Crespi M."/>
            <person name="Gallardo-Guerrero K."/>
            <person name="Delaux P.-M."/>
            <person name="Salse J."/>
            <person name="Berges H."/>
            <person name="Guyot R."/>
            <person name="Gouzy J."/>
            <person name="Peret B."/>
        </authorList>
    </citation>
    <scope>NUCLEOTIDE SEQUENCE [LARGE SCALE GENOMIC DNA]</scope>
    <source>
        <strain evidence="6">cv. Amiga</strain>
    </source>
</reference>
<dbReference type="Proteomes" id="UP000447434">
    <property type="component" value="Chromosome 15"/>
</dbReference>
<dbReference type="InterPro" id="IPR050196">
    <property type="entry name" value="Cytochrome_P450_Monoox"/>
</dbReference>
<dbReference type="GO" id="GO:0016705">
    <property type="term" value="F:oxidoreductase activity, acting on paired donors, with incorporation or reduction of molecular oxygen"/>
    <property type="evidence" value="ECO:0007669"/>
    <property type="project" value="InterPro"/>
</dbReference>
<sequence length="616" mass="70194">MSIITLSLSPQKSNLEKKHNHYQINNSQSFNLFSKIHDKMNYPCNNITNNHDSSLPTTFFALLLLHSRCNYSNNTYSYEFLLRDFATREFNAFLWLFLIFITTLLLIKLFNIFCLWYKAKSIPGPPSPSFFGHCHLFSQQNLSDVLSESHEKYGPILKLWLGHTQLLVSVKDPVLIQEMLIKAKDKLPFTGKALHLAFGQSNLFAPSFEKVQKRRKLLATELNERLIKTADPILTNVSDFIMDKIENMRAKGSIDCKLVSRDMAFAIMGATFFGDGFLAWPKAAMYEELLMMIAKDACFWASYNVTPFWRQGFWRYQGLCAKLKCLTQDILQNCETSWKLFGHIDRNVNSESKIEMKSAHDEQHCSDDEFGDCYFFRDLNDHPNSKEERCGNVMRVMFHGCQTTAALIANILTRLALHLDIQDKIYSEISMVGKNPSKFEHGDVYRMPLLLATVYESARLLPTGPMLQRCSLKHELSFATGVTIPAGTILVVPVQLVQKDDSSWGSDASDFNPYRFLSKSTNESGSTEEFTNAGFSSFVLNDPNENAAFLLFGSGARACVGQKFVIQVVATLLVSLLKKYEIRLNSRSDDNDSKPTLKNHHLQQYPHSPILFVRRG</sequence>
<comment type="similarity">
    <text evidence="1 3">Belongs to the cytochrome P450 family.</text>
</comment>
<keyword evidence="3 5" id="KW-0503">Monooxygenase</keyword>
<keyword evidence="4" id="KW-0812">Transmembrane</keyword>
<keyword evidence="4" id="KW-0472">Membrane</keyword>
<dbReference type="AlphaFoldDB" id="A0A6A4PE74"/>
<proteinExistence type="inferred from homology"/>
<keyword evidence="3" id="KW-0560">Oxidoreductase</keyword>
<keyword evidence="2 3" id="KW-0408">Iron</keyword>
<dbReference type="GO" id="GO:0020037">
    <property type="term" value="F:heme binding"/>
    <property type="evidence" value="ECO:0007669"/>
    <property type="project" value="InterPro"/>
</dbReference>
<evidence type="ECO:0000313" key="5">
    <source>
        <dbReference type="EMBL" id="KAE9598307.1"/>
    </source>
</evidence>
<feature type="binding site" description="axial binding residue" evidence="2">
    <location>
        <position position="559"/>
    </location>
    <ligand>
        <name>heme</name>
        <dbReference type="ChEBI" id="CHEBI:30413"/>
    </ligand>
    <ligandPart>
        <name>Fe</name>
        <dbReference type="ChEBI" id="CHEBI:18248"/>
    </ligandPart>
</feature>
<dbReference type="PANTHER" id="PTHR24291:SF185">
    <property type="entry name" value="PREMNASPIRODIENE OXYGENASE-LIKE"/>
    <property type="match status" value="1"/>
</dbReference>
<dbReference type="PANTHER" id="PTHR24291">
    <property type="entry name" value="CYTOCHROME P450 FAMILY 4"/>
    <property type="match status" value="1"/>
</dbReference>
<gene>
    <name evidence="5" type="ORF">Lalb_Chr15g0079201</name>
</gene>
<dbReference type="OrthoDB" id="1470350at2759"/>
<dbReference type="EMBL" id="WOCE01000015">
    <property type="protein sequence ID" value="KAE9598307.1"/>
    <property type="molecule type" value="Genomic_DNA"/>
</dbReference>
<evidence type="ECO:0000256" key="3">
    <source>
        <dbReference type="RuleBase" id="RU000461"/>
    </source>
</evidence>
<dbReference type="PROSITE" id="PS00086">
    <property type="entry name" value="CYTOCHROME_P450"/>
    <property type="match status" value="1"/>
</dbReference>
<dbReference type="InterPro" id="IPR002401">
    <property type="entry name" value="Cyt_P450_E_grp-I"/>
</dbReference>
<dbReference type="SUPFAM" id="SSF48264">
    <property type="entry name" value="Cytochrome P450"/>
    <property type="match status" value="1"/>
</dbReference>
<comment type="caution">
    <text evidence="5">The sequence shown here is derived from an EMBL/GenBank/DDBJ whole genome shotgun (WGS) entry which is preliminary data.</text>
</comment>
<accession>A0A6A4PE74</accession>
<dbReference type="Pfam" id="PF00067">
    <property type="entry name" value="p450"/>
    <property type="match status" value="1"/>
</dbReference>
<dbReference type="CDD" id="cd00302">
    <property type="entry name" value="cytochrome_P450"/>
    <property type="match status" value="1"/>
</dbReference>
<keyword evidence="4" id="KW-1133">Transmembrane helix</keyword>
<comment type="cofactor">
    <cofactor evidence="2">
        <name>heme</name>
        <dbReference type="ChEBI" id="CHEBI:30413"/>
    </cofactor>
</comment>
<dbReference type="InterPro" id="IPR001128">
    <property type="entry name" value="Cyt_P450"/>
</dbReference>
<dbReference type="PRINTS" id="PR00463">
    <property type="entry name" value="EP450I"/>
</dbReference>
<dbReference type="InterPro" id="IPR017972">
    <property type="entry name" value="Cyt_P450_CS"/>
</dbReference>
<evidence type="ECO:0000256" key="4">
    <source>
        <dbReference type="SAM" id="Phobius"/>
    </source>
</evidence>
<evidence type="ECO:0000313" key="6">
    <source>
        <dbReference type="Proteomes" id="UP000447434"/>
    </source>
</evidence>
<evidence type="ECO:0000256" key="2">
    <source>
        <dbReference type="PIRSR" id="PIRSR602401-1"/>
    </source>
</evidence>
<dbReference type="Gene3D" id="1.10.630.10">
    <property type="entry name" value="Cytochrome P450"/>
    <property type="match status" value="1"/>
</dbReference>
<feature type="transmembrane region" description="Helical" evidence="4">
    <location>
        <begin position="92"/>
        <end position="119"/>
    </location>
</feature>
<dbReference type="GO" id="GO:0005506">
    <property type="term" value="F:iron ion binding"/>
    <property type="evidence" value="ECO:0007669"/>
    <property type="project" value="InterPro"/>
</dbReference>
<dbReference type="GO" id="GO:0004497">
    <property type="term" value="F:monooxygenase activity"/>
    <property type="evidence" value="ECO:0007669"/>
    <property type="project" value="UniProtKB-KW"/>
</dbReference>